<dbReference type="AlphaFoldDB" id="E4XYX3"/>
<proteinExistence type="predicted"/>
<feature type="region of interest" description="Disordered" evidence="1">
    <location>
        <begin position="68"/>
        <end position="103"/>
    </location>
</feature>
<feature type="compositionally biased region" description="Acidic residues" evidence="1">
    <location>
        <begin position="81"/>
        <end position="93"/>
    </location>
</feature>
<dbReference type="OrthoDB" id="1607513at2759"/>
<sequence length="236" mass="27926">MYSKYKHILENARPLTALKFNCDPRNSYLLSAVILKRVLIETKMRDWQERAIEKLRVLAEKIQEKPLQNLYHDRPSSQEMSDSDLFDDEDSNQEEPREEQPLSEFDREIQIYKNFSKEKYVEWRDRQSKPRHNVESSYYRRFWDDHNLLMPTLSKIALKIARLSSSSNEAEREFSCLSYQMGPSFMNQKAAHIERKQQTAECDRFKKALTKIVMQKGIESSALGCSKAARYKRGIT</sequence>
<dbReference type="InParanoid" id="E4XYX3"/>
<evidence type="ECO:0008006" key="4">
    <source>
        <dbReference type="Google" id="ProtNLM"/>
    </source>
</evidence>
<keyword evidence="3" id="KW-1185">Reference proteome</keyword>
<feature type="compositionally biased region" description="Basic and acidic residues" evidence="1">
    <location>
        <begin position="94"/>
        <end position="103"/>
    </location>
</feature>
<evidence type="ECO:0000313" key="2">
    <source>
        <dbReference type="EMBL" id="CBY14835.1"/>
    </source>
</evidence>
<dbReference type="InterPro" id="IPR012337">
    <property type="entry name" value="RNaseH-like_sf"/>
</dbReference>
<evidence type="ECO:0000256" key="1">
    <source>
        <dbReference type="SAM" id="MobiDB-lite"/>
    </source>
</evidence>
<reference evidence="2" key="1">
    <citation type="journal article" date="2010" name="Science">
        <title>Plasticity of animal genome architecture unmasked by rapid evolution of a pelagic tunicate.</title>
        <authorList>
            <person name="Denoeud F."/>
            <person name="Henriet S."/>
            <person name="Mungpakdee S."/>
            <person name="Aury J.M."/>
            <person name="Da Silva C."/>
            <person name="Brinkmann H."/>
            <person name="Mikhaleva J."/>
            <person name="Olsen L.C."/>
            <person name="Jubin C."/>
            <person name="Canestro C."/>
            <person name="Bouquet J.M."/>
            <person name="Danks G."/>
            <person name="Poulain J."/>
            <person name="Campsteijn C."/>
            <person name="Adamski M."/>
            <person name="Cross I."/>
            <person name="Yadetie F."/>
            <person name="Muffato M."/>
            <person name="Louis A."/>
            <person name="Butcher S."/>
            <person name="Tsagkogeorga G."/>
            <person name="Konrad A."/>
            <person name="Singh S."/>
            <person name="Jensen M.F."/>
            <person name="Cong E.H."/>
            <person name="Eikeseth-Otteraa H."/>
            <person name="Noel B."/>
            <person name="Anthouard V."/>
            <person name="Porcel B.M."/>
            <person name="Kachouri-Lafond R."/>
            <person name="Nishino A."/>
            <person name="Ugolini M."/>
            <person name="Chourrout P."/>
            <person name="Nishida H."/>
            <person name="Aasland R."/>
            <person name="Huzurbazar S."/>
            <person name="Westhof E."/>
            <person name="Delsuc F."/>
            <person name="Lehrach H."/>
            <person name="Reinhardt R."/>
            <person name="Weissenbach J."/>
            <person name="Roy S.W."/>
            <person name="Artiguenave F."/>
            <person name="Postlethwait J.H."/>
            <person name="Manak J.R."/>
            <person name="Thompson E.M."/>
            <person name="Jaillon O."/>
            <person name="Du Pasquier L."/>
            <person name="Boudinot P."/>
            <person name="Liberles D.A."/>
            <person name="Volff J.N."/>
            <person name="Philippe H."/>
            <person name="Lenhard B."/>
            <person name="Roest Crollius H."/>
            <person name="Wincker P."/>
            <person name="Chourrout D."/>
        </authorList>
    </citation>
    <scope>NUCLEOTIDE SEQUENCE [LARGE SCALE GENOMIC DNA]</scope>
</reference>
<organism evidence="2">
    <name type="scientific">Oikopleura dioica</name>
    <name type="common">Tunicate</name>
    <dbReference type="NCBI Taxonomy" id="34765"/>
    <lineage>
        <taxon>Eukaryota</taxon>
        <taxon>Metazoa</taxon>
        <taxon>Chordata</taxon>
        <taxon>Tunicata</taxon>
        <taxon>Appendicularia</taxon>
        <taxon>Copelata</taxon>
        <taxon>Oikopleuridae</taxon>
        <taxon>Oikopleura</taxon>
    </lineage>
</organism>
<dbReference type="EMBL" id="FN653358">
    <property type="protein sequence ID" value="CBY14835.1"/>
    <property type="molecule type" value="Genomic_DNA"/>
</dbReference>
<dbReference type="Proteomes" id="UP000001307">
    <property type="component" value="Unassembled WGS sequence"/>
</dbReference>
<protein>
    <recommendedName>
        <fullName evidence="4">HAT C-terminal dimerisation domain-containing protein</fullName>
    </recommendedName>
</protein>
<accession>E4XYX3</accession>
<dbReference type="SUPFAM" id="SSF53098">
    <property type="entry name" value="Ribonuclease H-like"/>
    <property type="match status" value="1"/>
</dbReference>
<gene>
    <name evidence="2" type="ORF">GSOID_T00009920001</name>
</gene>
<evidence type="ECO:0000313" key="3">
    <source>
        <dbReference type="Proteomes" id="UP000001307"/>
    </source>
</evidence>
<name>E4XYX3_OIKDI</name>